<dbReference type="GO" id="GO:0061621">
    <property type="term" value="P:canonical glycolysis"/>
    <property type="evidence" value="ECO:0007669"/>
    <property type="project" value="TreeGrafter"/>
</dbReference>
<feature type="binding site" description="in other chain" evidence="9">
    <location>
        <position position="222"/>
    </location>
    <ligand>
        <name>substrate</name>
        <note>ligand shared between dimeric partners</note>
    </ligand>
</feature>
<keyword evidence="3 9" id="KW-0963">Cytoplasm</keyword>
<feature type="binding site" description="in other chain" evidence="9">
    <location>
        <begin position="170"/>
        <end position="172"/>
    </location>
    <ligand>
        <name>substrate</name>
        <note>ligand shared between dimeric partners</note>
    </ligand>
</feature>
<reference evidence="12" key="1">
    <citation type="submission" date="2016-10" db="EMBL/GenBank/DDBJ databases">
        <authorList>
            <person name="Varghese N."/>
            <person name="Submissions S."/>
        </authorList>
    </citation>
    <scope>NUCLEOTIDE SEQUENCE [LARGE SCALE GENOMIC DNA]</scope>
    <source>
        <strain evidence="12">CGMCC 4.6825</strain>
    </source>
</reference>
<proteinExistence type="inferred from homology"/>
<dbReference type="PROSITE" id="PS00433">
    <property type="entry name" value="PHOSPHOFRUCTOKINASE"/>
    <property type="match status" value="1"/>
</dbReference>
<sequence>MRVGVLTGGGDCPGLNAVMRAVVRKGVQEYGYDFTGFRDGWRGPLEGETVRLDIPAVRGMLPRGGTILGSSRTNPFKEEDGVRRIRENLAKYEVDALIAIGGEDTLGVAARLTGEHGIRCVGVPKTIDNDLSATDYTFGFNTAVTVATEAIDRLHTTAESHMRVLVVEVMGRHAGWIALHSGLAGGANCILIPEQRFDTAQVCGWVTSRFKASYAPIVVVAEGAMPQGGEMVLKDGSTDSFGHVRLSGVGEWLAKEIESRTGKEARTTVLGHIQRGGTPTPYDRWLATRFGLHAIDAVRDEEWGSMVALRGTDIVRVPLAQATEKLKTVDPALYEEAGVFFG</sequence>
<keyword evidence="7 9" id="KW-0460">Magnesium</keyword>
<dbReference type="GO" id="GO:0006002">
    <property type="term" value="P:fructose 6-phosphate metabolic process"/>
    <property type="evidence" value="ECO:0007669"/>
    <property type="project" value="InterPro"/>
</dbReference>
<dbReference type="PRINTS" id="PR00476">
    <property type="entry name" value="PHFRCTKINASE"/>
</dbReference>
<dbReference type="GO" id="GO:0048029">
    <property type="term" value="F:monosaccharide binding"/>
    <property type="evidence" value="ECO:0007669"/>
    <property type="project" value="TreeGrafter"/>
</dbReference>
<dbReference type="GO" id="GO:0030388">
    <property type="term" value="P:fructose 1,6-bisphosphate metabolic process"/>
    <property type="evidence" value="ECO:0007669"/>
    <property type="project" value="TreeGrafter"/>
</dbReference>
<evidence type="ECO:0000313" key="11">
    <source>
        <dbReference type="EMBL" id="SER35227.1"/>
    </source>
</evidence>
<dbReference type="GO" id="GO:0047334">
    <property type="term" value="F:diphosphate-fructose-6-phosphate 1-phosphotransferase activity"/>
    <property type="evidence" value="ECO:0007669"/>
    <property type="project" value="UniProtKB-EC"/>
</dbReference>
<gene>
    <name evidence="9" type="primary">pfp</name>
    <name evidence="11" type="ORF">SAMN05421870_101391</name>
</gene>
<dbReference type="GO" id="GO:0003872">
    <property type="term" value="F:6-phosphofructokinase activity"/>
    <property type="evidence" value="ECO:0007669"/>
    <property type="project" value="UniProtKB-UniRule"/>
</dbReference>
<comment type="subcellular location">
    <subcellularLocation>
        <location evidence="9">Cytoplasm</location>
    </subcellularLocation>
</comment>
<feature type="site" description="Important for catalytic activity; stabilizes the transition state when the phosphoryl donor is PPi" evidence="9">
    <location>
        <position position="125"/>
    </location>
</feature>
<comment type="activity regulation">
    <text evidence="9">Non-allosteric.</text>
</comment>
<dbReference type="Gene3D" id="3.40.50.450">
    <property type="match status" value="1"/>
</dbReference>
<feature type="active site" description="Proton acceptor" evidence="9">
    <location>
        <position position="128"/>
    </location>
</feature>
<comment type="cofactor">
    <cofactor evidence="1 9">
        <name>Mg(2+)</name>
        <dbReference type="ChEBI" id="CHEBI:18420"/>
    </cofactor>
</comment>
<dbReference type="AlphaFoldDB" id="A0A1H9NHI9"/>
<evidence type="ECO:0000256" key="3">
    <source>
        <dbReference type="ARBA" id="ARBA00022490"/>
    </source>
</evidence>
<feature type="domain" description="Phosphofructokinase" evidence="10">
    <location>
        <begin position="2"/>
        <end position="298"/>
    </location>
</feature>
<keyword evidence="8 9" id="KW-0324">Glycolysis</keyword>
<dbReference type="PIRSF" id="PIRSF000532">
    <property type="entry name" value="ATP_PFK_prok"/>
    <property type="match status" value="1"/>
</dbReference>
<organism evidence="11 12">
    <name type="scientific">Streptomyces qinglanensis</name>
    <dbReference type="NCBI Taxonomy" id="943816"/>
    <lineage>
        <taxon>Bacteria</taxon>
        <taxon>Bacillati</taxon>
        <taxon>Actinomycetota</taxon>
        <taxon>Actinomycetes</taxon>
        <taxon>Kitasatosporales</taxon>
        <taxon>Streptomycetaceae</taxon>
        <taxon>Streptomyces</taxon>
    </lineage>
</organism>
<keyword evidence="4 9" id="KW-0808">Transferase</keyword>
<comment type="catalytic activity">
    <reaction evidence="9">
        <text>beta-D-fructose 6-phosphate + diphosphate = beta-D-fructose 1,6-bisphosphate + phosphate + H(+)</text>
        <dbReference type="Rhea" id="RHEA:13613"/>
        <dbReference type="ChEBI" id="CHEBI:15378"/>
        <dbReference type="ChEBI" id="CHEBI:32966"/>
        <dbReference type="ChEBI" id="CHEBI:33019"/>
        <dbReference type="ChEBI" id="CHEBI:43474"/>
        <dbReference type="ChEBI" id="CHEBI:57634"/>
        <dbReference type="EC" id="2.7.1.90"/>
    </reaction>
</comment>
<evidence type="ECO:0000256" key="8">
    <source>
        <dbReference type="ARBA" id="ARBA00023152"/>
    </source>
</evidence>
<evidence type="ECO:0000256" key="7">
    <source>
        <dbReference type="ARBA" id="ARBA00022842"/>
    </source>
</evidence>
<feature type="binding site" evidence="9">
    <location>
        <position position="10"/>
    </location>
    <ligand>
        <name>diphosphate</name>
        <dbReference type="ChEBI" id="CHEBI:33019"/>
    </ligand>
</feature>
<feature type="site" description="Important for catalytic activity and substrate specificity; stabilizes the transition state when the phosphoryl donor is PPi; prevents ATP from binding by mimicking the alpha-phosphate group of ATP" evidence="9">
    <location>
        <position position="104"/>
    </location>
</feature>
<comment type="subunit">
    <text evidence="9">Homodimer or homotetramer.</text>
</comment>
<keyword evidence="6 9" id="KW-0418">Kinase</keyword>
<accession>A0A1H9NHI9</accession>
<comment type="caution">
    <text evidence="9">Lacks conserved residue(s) required for the propagation of feature annotation.</text>
</comment>
<dbReference type="GO" id="GO:0070095">
    <property type="term" value="F:fructose-6-phosphate binding"/>
    <property type="evidence" value="ECO:0007669"/>
    <property type="project" value="TreeGrafter"/>
</dbReference>
<evidence type="ECO:0000256" key="4">
    <source>
        <dbReference type="ARBA" id="ARBA00022679"/>
    </source>
</evidence>
<evidence type="ECO:0000256" key="6">
    <source>
        <dbReference type="ARBA" id="ARBA00022777"/>
    </source>
</evidence>
<feature type="binding site" description="in other chain" evidence="9">
    <location>
        <begin position="272"/>
        <end position="275"/>
    </location>
    <ligand>
        <name>substrate</name>
        <note>ligand shared between dimeric partners</note>
    </ligand>
</feature>
<dbReference type="GO" id="GO:0005945">
    <property type="term" value="C:6-phosphofructokinase complex"/>
    <property type="evidence" value="ECO:0007669"/>
    <property type="project" value="TreeGrafter"/>
</dbReference>
<dbReference type="HAMAP" id="MF_01976">
    <property type="entry name" value="Phosphofructokinase_III"/>
    <property type="match status" value="1"/>
</dbReference>
<evidence type="ECO:0000256" key="1">
    <source>
        <dbReference type="ARBA" id="ARBA00001946"/>
    </source>
</evidence>
<dbReference type="EMBL" id="FOGO01000001">
    <property type="protein sequence ID" value="SER35227.1"/>
    <property type="molecule type" value="Genomic_DNA"/>
</dbReference>
<dbReference type="OrthoDB" id="9802503at2"/>
<evidence type="ECO:0000256" key="9">
    <source>
        <dbReference type="HAMAP-Rule" id="MF_01976"/>
    </source>
</evidence>
<feature type="binding site" evidence="9">
    <location>
        <position position="266"/>
    </location>
    <ligand>
        <name>substrate</name>
        <note>ligand shared between dimeric partners</note>
    </ligand>
</feature>
<name>A0A1H9NHI9_9ACTN</name>
<feature type="binding site" evidence="9">
    <location>
        <position position="103"/>
    </location>
    <ligand>
        <name>Mg(2+)</name>
        <dbReference type="ChEBI" id="CHEBI:18420"/>
        <note>catalytic</note>
    </ligand>
</feature>
<dbReference type="InterPro" id="IPR000023">
    <property type="entry name" value="Phosphofructokinase_dom"/>
</dbReference>
<dbReference type="PANTHER" id="PTHR13697">
    <property type="entry name" value="PHOSPHOFRUCTOKINASE"/>
    <property type="match status" value="1"/>
</dbReference>
<dbReference type="EC" id="2.7.1.90" evidence="9"/>
<dbReference type="InterPro" id="IPR035966">
    <property type="entry name" value="PKF_sf"/>
</dbReference>
<dbReference type="UniPathway" id="UPA00109">
    <property type="reaction ID" value="UER00182"/>
</dbReference>
<evidence type="ECO:0000313" key="12">
    <source>
        <dbReference type="Proteomes" id="UP000182841"/>
    </source>
</evidence>
<dbReference type="GO" id="GO:0016208">
    <property type="term" value="F:AMP binding"/>
    <property type="evidence" value="ECO:0007669"/>
    <property type="project" value="TreeGrafter"/>
</dbReference>
<dbReference type="InterPro" id="IPR015912">
    <property type="entry name" value="Phosphofructokinase_CS"/>
</dbReference>
<keyword evidence="5 9" id="KW-0479">Metal-binding</keyword>
<dbReference type="InterPro" id="IPR012829">
    <property type="entry name" value="Phosphofructokinase_III"/>
</dbReference>
<keyword evidence="12" id="KW-1185">Reference proteome</keyword>
<evidence type="ECO:0000256" key="2">
    <source>
        <dbReference type="ARBA" id="ARBA00004679"/>
    </source>
</evidence>
<feature type="binding site" evidence="9">
    <location>
        <position position="163"/>
    </location>
    <ligand>
        <name>substrate</name>
        <note>ligand shared between dimeric partners</note>
    </ligand>
</feature>
<comment type="similarity">
    <text evidence="9">Belongs to the phosphofructokinase type A (PFKA) family. Mixed-substrate PFK group III subfamily.</text>
</comment>
<dbReference type="Gene3D" id="3.40.50.460">
    <property type="entry name" value="Phosphofructokinase domain"/>
    <property type="match status" value="1"/>
</dbReference>
<dbReference type="InterPro" id="IPR012003">
    <property type="entry name" value="ATP_PFK_prok-type"/>
</dbReference>
<dbReference type="Proteomes" id="UP000182841">
    <property type="component" value="Unassembled WGS sequence"/>
</dbReference>
<comment type="function">
    <text evidence="9">Catalyzes the phosphorylation of D-fructose 6-phosphate, the first committing step of glycolysis. Uses inorganic phosphate (PPi) as phosphoryl donor instead of ATP like common ATP-dependent phosphofructokinases (ATP-PFKs), which renders the reaction reversible, and can thus function both in glycolysis and gluconeogenesis. Consistently, PPi-PFK can replace the enzymes of both the forward (ATP-PFK) and reverse (fructose-bisphosphatase (FBPase)) reactions.</text>
</comment>
<dbReference type="GO" id="GO:0005524">
    <property type="term" value="F:ATP binding"/>
    <property type="evidence" value="ECO:0007669"/>
    <property type="project" value="InterPro"/>
</dbReference>
<protein>
    <recommendedName>
        <fullName evidence="9">Pyrophosphate--fructose 6-phosphate 1-phosphotransferase</fullName>
        <ecNumber evidence="9">2.7.1.90</ecNumber>
    </recommendedName>
    <alternativeName>
        <fullName evidence="9">6-phosphofructokinase, pyrophosphate dependent</fullName>
    </alternativeName>
    <alternativeName>
        <fullName evidence="9">PPi-dependent phosphofructokinase</fullName>
        <shortName evidence="9">PPi-PFK</shortName>
    </alternativeName>
    <alternativeName>
        <fullName evidence="9">Pyrophosphate-dependent 6-phosphofructose-1-kinase</fullName>
    </alternativeName>
</protein>
<dbReference type="Pfam" id="PF00365">
    <property type="entry name" value="PFK"/>
    <property type="match status" value="1"/>
</dbReference>
<dbReference type="NCBIfam" id="TIGR02483">
    <property type="entry name" value="PFK_mixed"/>
    <property type="match status" value="1"/>
</dbReference>
<dbReference type="NCBIfam" id="NF002872">
    <property type="entry name" value="PRK03202.1"/>
    <property type="match status" value="1"/>
</dbReference>
<evidence type="ECO:0000259" key="10">
    <source>
        <dbReference type="Pfam" id="PF00365"/>
    </source>
</evidence>
<dbReference type="SUPFAM" id="SSF53784">
    <property type="entry name" value="Phosphofructokinase"/>
    <property type="match status" value="1"/>
</dbReference>
<dbReference type="PANTHER" id="PTHR13697:SF52">
    <property type="entry name" value="ATP-DEPENDENT 6-PHOSPHOFRUCTOKINASE 3"/>
    <property type="match status" value="1"/>
</dbReference>
<comment type="pathway">
    <text evidence="2 9">Carbohydrate degradation; glycolysis; D-glyceraldehyde 3-phosphate and glycerone phosphate from D-glucose: step 3/4.</text>
</comment>
<evidence type="ECO:0000256" key="5">
    <source>
        <dbReference type="ARBA" id="ARBA00022723"/>
    </source>
</evidence>
<dbReference type="RefSeq" id="WP_074998327.1">
    <property type="nucleotide sequence ID" value="NZ_FOGO01000001.1"/>
</dbReference>
<feature type="binding site" description="in other chain" evidence="9">
    <location>
        <begin position="126"/>
        <end position="128"/>
    </location>
    <ligand>
        <name>substrate</name>
        <note>ligand shared between dimeric partners</note>
    </ligand>
</feature>
<dbReference type="InterPro" id="IPR022953">
    <property type="entry name" value="ATP_PFK"/>
</dbReference>
<dbReference type="STRING" id="943816.AN217_10060"/>
<dbReference type="GO" id="GO:0046872">
    <property type="term" value="F:metal ion binding"/>
    <property type="evidence" value="ECO:0007669"/>
    <property type="project" value="UniProtKB-KW"/>
</dbReference>
<dbReference type="GO" id="GO:0042802">
    <property type="term" value="F:identical protein binding"/>
    <property type="evidence" value="ECO:0007669"/>
    <property type="project" value="TreeGrafter"/>
</dbReference>